<comment type="caution">
    <text evidence="2">The sequence shown here is derived from an EMBL/GenBank/DDBJ whole genome shotgun (WGS) entry which is preliminary data.</text>
</comment>
<name>A0A511BAL9_9PROT</name>
<dbReference type="AlphaFoldDB" id="A0A511BAL9"/>
<evidence type="ECO:0000256" key="1">
    <source>
        <dbReference type="SAM" id="MobiDB-lite"/>
    </source>
</evidence>
<dbReference type="EMBL" id="BJVA01000029">
    <property type="protein sequence ID" value="GEK97458.1"/>
    <property type="molecule type" value="Genomic_DNA"/>
</dbReference>
<feature type="compositionally biased region" description="Polar residues" evidence="1">
    <location>
        <begin position="46"/>
        <end position="66"/>
    </location>
</feature>
<evidence type="ECO:0000313" key="3">
    <source>
        <dbReference type="Proteomes" id="UP000321079"/>
    </source>
</evidence>
<organism evidence="2 3">
    <name type="scientific">Gluconobacter kanchanaburiensis NBRC 103587</name>
    <dbReference type="NCBI Taxonomy" id="1307948"/>
    <lineage>
        <taxon>Bacteria</taxon>
        <taxon>Pseudomonadati</taxon>
        <taxon>Pseudomonadota</taxon>
        <taxon>Alphaproteobacteria</taxon>
        <taxon>Acetobacterales</taxon>
        <taxon>Acetobacteraceae</taxon>
        <taxon>Gluconobacter</taxon>
    </lineage>
</organism>
<sequence length="66" mass="7377">MLVPDDKKYAVLSSKNENKHCENLPQPSGGEDPKGQAQIEDESQHHSQCYNIYTGHSGSKQDNAEY</sequence>
<dbReference type="Proteomes" id="UP000321079">
    <property type="component" value="Unassembled WGS sequence"/>
</dbReference>
<proteinExistence type="predicted"/>
<gene>
    <name evidence="2" type="ORF">GKA01_26550</name>
</gene>
<evidence type="ECO:0000313" key="2">
    <source>
        <dbReference type="EMBL" id="GEK97458.1"/>
    </source>
</evidence>
<reference evidence="2 3" key="1">
    <citation type="submission" date="2019-07" db="EMBL/GenBank/DDBJ databases">
        <title>Whole genome shotgun sequence of Gluconobacter kanchanaburiensis NBRC 103587.</title>
        <authorList>
            <person name="Hosoyama A."/>
            <person name="Uohara A."/>
            <person name="Ohji S."/>
            <person name="Ichikawa N."/>
        </authorList>
    </citation>
    <scope>NUCLEOTIDE SEQUENCE [LARGE SCALE GENOMIC DNA]</scope>
    <source>
        <strain evidence="2 3">NBRC 103587</strain>
    </source>
</reference>
<keyword evidence="3" id="KW-1185">Reference proteome</keyword>
<feature type="region of interest" description="Disordered" evidence="1">
    <location>
        <begin position="14"/>
        <end position="66"/>
    </location>
</feature>
<protein>
    <submittedName>
        <fullName evidence="2">Uncharacterized protein</fullName>
    </submittedName>
</protein>
<accession>A0A511BAL9</accession>